<evidence type="ECO:0000259" key="1">
    <source>
        <dbReference type="Pfam" id="PF13480"/>
    </source>
</evidence>
<evidence type="ECO:0000313" key="4">
    <source>
        <dbReference type="Proteomes" id="UP000315145"/>
    </source>
</evidence>
<dbReference type="Pfam" id="PF13480">
    <property type="entry name" value="Acetyltransf_6"/>
    <property type="match status" value="1"/>
</dbReference>
<dbReference type="EMBL" id="VMBF01000003">
    <property type="protein sequence ID" value="TSJ79935.1"/>
    <property type="molecule type" value="Genomic_DNA"/>
</dbReference>
<dbReference type="Proteomes" id="UP000322315">
    <property type="component" value="Unassembled WGS sequence"/>
</dbReference>
<gene>
    <name evidence="2" type="ORF">F2B50_06935</name>
    <name evidence="3" type="ORF">FPF71_06935</name>
</gene>
<proteinExistence type="predicted"/>
<feature type="domain" description="BioF2-like acetyltransferase" evidence="1">
    <location>
        <begin position="133"/>
        <end position="249"/>
    </location>
</feature>
<reference evidence="2 5" key="1">
    <citation type="journal article" date="2015" name="Int. J. Syst. Evol. Microbiol.">
        <title>Algibacter amylolyticus sp. nov., isolated from intertidal sediment.</title>
        <authorList>
            <person name="Zhang D.C."/>
            <person name="Wu J."/>
            <person name="Neuner K."/>
            <person name="Yao J."/>
            <person name="Margesin R."/>
        </authorList>
    </citation>
    <scope>NUCLEOTIDE SEQUENCE [LARGE SCALE GENOMIC DNA]</scope>
    <source>
        <strain evidence="2 5">RU-4-M-4</strain>
    </source>
</reference>
<evidence type="ECO:0000313" key="3">
    <source>
        <dbReference type="EMBL" id="TSJ79935.1"/>
    </source>
</evidence>
<dbReference type="InterPro" id="IPR016181">
    <property type="entry name" value="Acyl_CoA_acyltransferase"/>
</dbReference>
<reference evidence="2" key="3">
    <citation type="submission" date="2019-09" db="EMBL/GenBank/DDBJ databases">
        <authorList>
            <person name="Zhang D.-C."/>
        </authorList>
    </citation>
    <scope>NUCLEOTIDE SEQUENCE</scope>
    <source>
        <strain evidence="2">RU-4-M-4</strain>
    </source>
</reference>
<dbReference type="OrthoDB" id="1099770at2"/>
<protein>
    <submittedName>
        <fullName evidence="2">GNAT family N-acetyltransferase</fullName>
    </submittedName>
</protein>
<keyword evidence="2" id="KW-0808">Transferase</keyword>
<organism evidence="2 5">
    <name type="scientific">Algibacter amylolyticus</name>
    <dbReference type="NCBI Taxonomy" id="1608400"/>
    <lineage>
        <taxon>Bacteria</taxon>
        <taxon>Pseudomonadati</taxon>
        <taxon>Bacteroidota</taxon>
        <taxon>Flavobacteriia</taxon>
        <taxon>Flavobacteriales</taxon>
        <taxon>Flavobacteriaceae</taxon>
        <taxon>Algibacter</taxon>
    </lineage>
</organism>
<reference evidence="3 4" key="2">
    <citation type="submission" date="2019-07" db="EMBL/GenBank/DDBJ databases">
        <title>Algibacter marinivivus sp. nov., isolated from the surface of a marine red alga.</title>
        <authorList>
            <person name="Zhong X."/>
            <person name="Xu W."/>
            <person name="Zhang Y."/>
            <person name="Zhang Q."/>
            <person name="Du Z."/>
        </authorList>
    </citation>
    <scope>NUCLEOTIDE SEQUENCE [LARGE SCALE GENOMIC DNA]</scope>
    <source>
        <strain evidence="3 4">RU-4-M-4</strain>
    </source>
</reference>
<dbReference type="AlphaFoldDB" id="A0A5M7BBN2"/>
<dbReference type="SUPFAM" id="SSF55729">
    <property type="entry name" value="Acyl-CoA N-acyltransferases (Nat)"/>
    <property type="match status" value="1"/>
</dbReference>
<name>A0A5M7BBN2_9FLAO</name>
<dbReference type="InterPro" id="IPR038740">
    <property type="entry name" value="BioF2-like_GNAT_dom"/>
</dbReference>
<dbReference type="GO" id="GO:0016740">
    <property type="term" value="F:transferase activity"/>
    <property type="evidence" value="ECO:0007669"/>
    <property type="project" value="UniProtKB-KW"/>
</dbReference>
<sequence length="390" mass="46298">MSTLITNRVNFYDAIFERQIMPDCILKIGYKDTGILLYSDDDNLSKGIEQENFSIQIIPEYLDIGYQDHLTKKVINEYRLGYASKLNDFKDVNSYLRSQYGKNAKPILKNVKRLEMCFDVNYVFYHGEIKKSQYDFLMEALRNMLTKRFKQRNDANFRLNEWQELLQRTYKLIELKKASLFVIYNNDEPIQINVQYHVKDILIGSIASYNIDYQVFGLGNTGVYKQIEWCISNNYFIYDQGHGDLEYKRRWSNLIYNFKHHVVYSKSDLKSKFKANIEVLKVSTKAFLRKKKAVETLKTIKSKFSRESQDKTPFVKSFEIIELATITDEINTFTSINWKASEYQFLVKNICDFLYYKFEHFNNIVVLQHNSESDIFIIKGKNAYQKVVFH</sequence>
<dbReference type="EMBL" id="VWRS01000003">
    <property type="protein sequence ID" value="KAA5825637.1"/>
    <property type="molecule type" value="Genomic_DNA"/>
</dbReference>
<evidence type="ECO:0000313" key="5">
    <source>
        <dbReference type="Proteomes" id="UP000322315"/>
    </source>
</evidence>
<accession>A0A5M7BBN2</accession>
<comment type="caution">
    <text evidence="2">The sequence shown here is derived from an EMBL/GenBank/DDBJ whole genome shotgun (WGS) entry which is preliminary data.</text>
</comment>
<keyword evidence="4" id="KW-1185">Reference proteome</keyword>
<dbReference type="Proteomes" id="UP000315145">
    <property type="component" value="Unassembled WGS sequence"/>
</dbReference>
<dbReference type="RefSeq" id="WP_144115958.1">
    <property type="nucleotide sequence ID" value="NZ_JACHGE010000003.1"/>
</dbReference>
<evidence type="ECO:0000313" key="2">
    <source>
        <dbReference type="EMBL" id="KAA5825637.1"/>
    </source>
</evidence>